<dbReference type="Gene3D" id="2.60.40.1510">
    <property type="entry name" value="ntegrin, alpha v. Chain A, domain 3"/>
    <property type="match status" value="1"/>
</dbReference>
<dbReference type="InterPro" id="IPR048285">
    <property type="entry name" value="Integrin_alpha_Ig-like_2"/>
</dbReference>
<evidence type="ECO:0000256" key="9">
    <source>
        <dbReference type="ARBA" id="ARBA00023136"/>
    </source>
</evidence>
<evidence type="ECO:0008006" key="19">
    <source>
        <dbReference type="Google" id="ProtNLM"/>
    </source>
</evidence>
<dbReference type="GO" id="GO:0048513">
    <property type="term" value="P:animal organ development"/>
    <property type="evidence" value="ECO:0007669"/>
    <property type="project" value="UniProtKB-ARBA"/>
</dbReference>
<dbReference type="SMART" id="SM00191">
    <property type="entry name" value="Int_alpha"/>
    <property type="match status" value="4"/>
</dbReference>
<evidence type="ECO:0000256" key="2">
    <source>
        <dbReference type="ARBA" id="ARBA00008054"/>
    </source>
</evidence>
<feature type="compositionally biased region" description="Low complexity" evidence="14">
    <location>
        <begin position="971"/>
        <end position="980"/>
    </location>
</feature>
<feature type="transmembrane region" description="Helical" evidence="13">
    <location>
        <begin position="1335"/>
        <end position="1359"/>
    </location>
</feature>
<feature type="domain" description="Integrin alpha third immunoglobulin-like" evidence="17">
    <location>
        <begin position="1200"/>
        <end position="1325"/>
    </location>
</feature>
<feature type="compositionally biased region" description="Basic and acidic residues" evidence="14">
    <location>
        <begin position="948"/>
        <end position="958"/>
    </location>
</feature>
<dbReference type="InterPro" id="IPR013517">
    <property type="entry name" value="FG-GAP"/>
</dbReference>
<evidence type="ECO:0000256" key="3">
    <source>
        <dbReference type="ARBA" id="ARBA00022692"/>
    </source>
</evidence>
<feature type="repeat" description="FG-GAP" evidence="12">
    <location>
        <begin position="228"/>
        <end position="288"/>
    </location>
</feature>
<keyword evidence="9 13" id="KW-0472">Membrane</keyword>
<gene>
    <name evidence="18" type="ORF">TGEB3V08_LOCUS7432</name>
</gene>
<feature type="compositionally biased region" description="Low complexity" evidence="14">
    <location>
        <begin position="918"/>
        <end position="937"/>
    </location>
</feature>
<dbReference type="Pfam" id="PF20805">
    <property type="entry name" value="Integrin_A_Ig_2"/>
    <property type="match status" value="1"/>
</dbReference>
<feature type="compositionally biased region" description="Low complexity" evidence="14">
    <location>
        <begin position="859"/>
        <end position="875"/>
    </location>
</feature>
<feature type="compositionally biased region" description="Low complexity" evidence="14">
    <location>
        <begin position="699"/>
        <end position="718"/>
    </location>
</feature>
<evidence type="ECO:0000256" key="7">
    <source>
        <dbReference type="ARBA" id="ARBA00022989"/>
    </source>
</evidence>
<dbReference type="PROSITE" id="PS00242">
    <property type="entry name" value="INTEGRIN_ALPHA"/>
    <property type="match status" value="1"/>
</dbReference>
<feature type="repeat" description="FG-GAP" evidence="12">
    <location>
        <begin position="47"/>
        <end position="99"/>
    </location>
</feature>
<dbReference type="Gene3D" id="2.130.10.130">
    <property type="entry name" value="Integrin alpha, N-terminal"/>
    <property type="match status" value="1"/>
</dbReference>
<keyword evidence="3 13" id="KW-0812">Transmembrane</keyword>
<dbReference type="GO" id="GO:0007160">
    <property type="term" value="P:cell-matrix adhesion"/>
    <property type="evidence" value="ECO:0007669"/>
    <property type="project" value="TreeGrafter"/>
</dbReference>
<dbReference type="InterPro" id="IPR013649">
    <property type="entry name" value="Integrin_alpha_Ig-like_1"/>
</dbReference>
<evidence type="ECO:0000256" key="14">
    <source>
        <dbReference type="SAM" id="MobiDB-lite"/>
    </source>
</evidence>
<dbReference type="GO" id="GO:0005178">
    <property type="term" value="F:integrin binding"/>
    <property type="evidence" value="ECO:0007669"/>
    <property type="project" value="TreeGrafter"/>
</dbReference>
<dbReference type="Pfam" id="PF20806">
    <property type="entry name" value="Integrin_A_Ig_3"/>
    <property type="match status" value="1"/>
</dbReference>
<keyword evidence="10 13" id="KW-0675">Receptor</keyword>
<evidence type="ECO:0000256" key="12">
    <source>
        <dbReference type="PROSITE-ProRule" id="PRU00803"/>
    </source>
</evidence>
<dbReference type="InterPro" id="IPR028994">
    <property type="entry name" value="Integrin_alpha_N"/>
</dbReference>
<evidence type="ECO:0000256" key="6">
    <source>
        <dbReference type="ARBA" id="ARBA00022889"/>
    </source>
</evidence>
<feature type="compositionally biased region" description="Polar residues" evidence="14">
    <location>
        <begin position="1092"/>
        <end position="1123"/>
    </location>
</feature>
<dbReference type="InterPro" id="IPR000413">
    <property type="entry name" value="Integrin_alpha"/>
</dbReference>
<feature type="repeat" description="FG-GAP" evidence="12">
    <location>
        <begin position="166"/>
        <end position="224"/>
    </location>
</feature>
<dbReference type="Gene3D" id="2.60.40.1530">
    <property type="entry name" value="ntegrin, alpha v. Chain A, domain 4"/>
    <property type="match status" value="1"/>
</dbReference>
<dbReference type="SUPFAM" id="SSF69179">
    <property type="entry name" value="Integrin domains"/>
    <property type="match status" value="4"/>
</dbReference>
<feature type="repeat" description="FG-GAP" evidence="12">
    <location>
        <begin position="100"/>
        <end position="165"/>
    </location>
</feature>
<dbReference type="InterPro" id="IPR048286">
    <property type="entry name" value="Integrin_alpha_Ig-like_3"/>
</dbReference>
<evidence type="ECO:0000259" key="15">
    <source>
        <dbReference type="Pfam" id="PF08441"/>
    </source>
</evidence>
<dbReference type="Pfam" id="PF00357">
    <property type="entry name" value="Integrin_alpha"/>
    <property type="match status" value="1"/>
</dbReference>
<dbReference type="GO" id="GO:0009897">
    <property type="term" value="C:external side of plasma membrane"/>
    <property type="evidence" value="ECO:0007669"/>
    <property type="project" value="TreeGrafter"/>
</dbReference>
<keyword evidence="5" id="KW-0677">Repeat</keyword>
<dbReference type="GO" id="GO:0007157">
    <property type="term" value="P:heterophilic cell-cell adhesion via plasma membrane cell adhesion molecules"/>
    <property type="evidence" value="ECO:0007669"/>
    <property type="project" value="UniProtKB-ARBA"/>
</dbReference>
<keyword evidence="11" id="KW-0325">Glycoprotein</keyword>
<name>A0A7R9K1Z4_TIMGE</name>
<dbReference type="InterPro" id="IPR013519">
    <property type="entry name" value="Int_alpha_beta-p"/>
</dbReference>
<feature type="compositionally biased region" description="Polar residues" evidence="14">
    <location>
        <begin position="1039"/>
        <end position="1049"/>
    </location>
</feature>
<dbReference type="PANTHER" id="PTHR23220:SF133">
    <property type="entry name" value="INTEGRIN ALPHA-PS2"/>
    <property type="match status" value="1"/>
</dbReference>
<sequence>MEKKQVKGSERRLNRLRQTKPDKTDTLVHVPTGQMYSQNLDRRLDVIATKEREEQDDDSYMGYSVTVGDFTGDGQGGTAVGMPRGSQLLGKVLLYTWNMTNLYNLTGEQLGAYFGYSLCVVDVDGDQLDDVVVGAPMYTDLSNNEGKYDTGRIYIFYQGKQNKFQRFDVRDGKNSKCRFGLALTSLGDINKDGFADFAVGAPYDGPNERGAVYIFHGSASGAMEKHSQIIFAEDIQATLSTFGFSLSGGVDLDENEYPDIVVGAYESDTADRSRPVVKLQALVTFTAEKNQISLKEQNCTLSDYNRVSCVSLDACLQYEGVGVDGRLGQSPSRLQPLHSRGLYFDVQFVLDSKKPKSPRLFFLAHEGKHIMNFTYRIDSSYRYCRSYFVYIKDFHGLLQPTIRDKLTPLEVELRYSLKSNTRSQLSDTSRRRVSRSLAPILDLDQEQITRDSISIQTNCGINNICIPDLYLLAKPSVTHYLLGSGGEFEIDVLVENKGQDAFEAVYDLQLPPGMNYINFDRLDEERDVPVQCSAPTPQTNNTLKCDIGNPLPENKLVGNLHNDTHIQIVVHFRVRLSPFHREGMKSRYEFFMRVNTTNPEVGTDSDNAMYMSIPIHVETDLAINGESHPPELHYNTSQYQAENITTEAQIGDDLLYLLEEPETGGPIKCQPVPEANARKIQLERRRKSYLVSNTEIRESSSSTSGSRNSSSSTNISSHTGGGYNRFENEVLTEEEQRIAEQQEREFRLDNNDQRNNQQGSGSGSSTWRVNYGQNGGGAQNGSTSQTFHNYSSTWSQNGGRPQHYSNFTYSNSSGGRAILTSGNASEYDNSGVIIHHHGTGSSRGEHIDRAAGSAGGAYGRESSSWSSGRSGSMGTSRDRHLVSGEDMRGGMVHSTVMNGGDSSVNRGRHSSNETFRQSSSSRSSGRSGSVGSHSTSGEHNTQGNTTHWSRESHPHNERNTSSGGGGVYRQSSSTWSSQNSDGFDNSGGRHLETSGEHVQGGETRQSGWSSGTRSGSDARTQSGITLGSSSGQREREYRNWSSEGISSGRDSGVGSGQHFVWEDNADNSGGTYHIGSQNVDDVLNQKHVLNPNSGIQNQYETGGSYSRQYETGSGSQQERNIGQGQRGRSEYSSSSSHSYEHNGDSQYEPGQGRRDESDSNRYIQHYITSKPEPSRGNQQHIHGDNDRSRTSWQQSSESSHHHSSGSNINEENQLEFMDKDLDDRFTLYDRTKREADDNELNQLLECNQTKCIQIRCTLGPLAKDQDVKLAFRSRLWAKTIQKIGYHNREVKLSSLLVSRIKTLPHIGEPEQAIIKNNEIFTDVIPSDVVSKSDVVPLWVVVLSACAGALILLLLIFLLWKCGFFKRNRPSNTPETVPLKRNGHYSGDEAL</sequence>
<evidence type="ECO:0000256" key="4">
    <source>
        <dbReference type="ARBA" id="ARBA00022729"/>
    </source>
</evidence>
<feature type="compositionally biased region" description="Polar residues" evidence="14">
    <location>
        <begin position="1002"/>
        <end position="1031"/>
    </location>
</feature>
<dbReference type="InterPro" id="IPR032695">
    <property type="entry name" value="Integrin_dom_sf"/>
</dbReference>
<dbReference type="InterPro" id="IPR018184">
    <property type="entry name" value="Integrin_alpha_C_CS"/>
</dbReference>
<evidence type="ECO:0000256" key="11">
    <source>
        <dbReference type="ARBA" id="ARBA00023180"/>
    </source>
</evidence>
<evidence type="ECO:0000256" key="1">
    <source>
        <dbReference type="ARBA" id="ARBA00004479"/>
    </source>
</evidence>
<feature type="domain" description="Integrin alpha first immunoglubulin-like" evidence="15">
    <location>
        <begin position="273"/>
        <end position="457"/>
    </location>
</feature>
<dbReference type="GO" id="GO:0033627">
    <property type="term" value="P:cell adhesion mediated by integrin"/>
    <property type="evidence" value="ECO:0007669"/>
    <property type="project" value="TreeGrafter"/>
</dbReference>
<dbReference type="SUPFAM" id="SSF69318">
    <property type="entry name" value="Integrin alpha N-terminal domain"/>
    <property type="match status" value="1"/>
</dbReference>
<keyword evidence="7 13" id="KW-1133">Transmembrane helix</keyword>
<organism evidence="18">
    <name type="scientific">Timema genevievae</name>
    <name type="common">Walking stick</name>
    <dbReference type="NCBI Taxonomy" id="629358"/>
    <lineage>
        <taxon>Eukaryota</taxon>
        <taxon>Metazoa</taxon>
        <taxon>Ecdysozoa</taxon>
        <taxon>Arthropoda</taxon>
        <taxon>Hexapoda</taxon>
        <taxon>Insecta</taxon>
        <taxon>Pterygota</taxon>
        <taxon>Neoptera</taxon>
        <taxon>Polyneoptera</taxon>
        <taxon>Phasmatodea</taxon>
        <taxon>Timematodea</taxon>
        <taxon>Timematoidea</taxon>
        <taxon>Timematidae</taxon>
        <taxon>Timema</taxon>
    </lineage>
</organism>
<protein>
    <recommendedName>
        <fullName evidence="19">Integrin alpha-2 domain-containing protein</fullName>
    </recommendedName>
</protein>
<dbReference type="PROSITE" id="PS51470">
    <property type="entry name" value="FG_GAP"/>
    <property type="match status" value="4"/>
</dbReference>
<reference evidence="18" key="1">
    <citation type="submission" date="2020-11" db="EMBL/GenBank/DDBJ databases">
        <authorList>
            <person name="Tran Van P."/>
        </authorList>
    </citation>
    <scope>NUCLEOTIDE SEQUENCE</scope>
</reference>
<feature type="compositionally biased region" description="Basic and acidic residues" evidence="14">
    <location>
        <begin position="734"/>
        <end position="752"/>
    </location>
</feature>
<dbReference type="EMBL" id="OE842360">
    <property type="protein sequence ID" value="CAD7599751.1"/>
    <property type="molecule type" value="Genomic_DNA"/>
</dbReference>
<feature type="compositionally biased region" description="Basic and acidic residues" evidence="14">
    <location>
        <begin position="1"/>
        <end position="26"/>
    </location>
</feature>
<feature type="region of interest" description="Disordered" evidence="14">
    <location>
        <begin position="1092"/>
        <end position="1212"/>
    </location>
</feature>
<comment type="subcellular location">
    <subcellularLocation>
        <location evidence="1 13">Membrane</location>
        <topology evidence="1 13">Single-pass type I membrane protein</topology>
    </subcellularLocation>
</comment>
<evidence type="ECO:0000256" key="10">
    <source>
        <dbReference type="ARBA" id="ARBA00023170"/>
    </source>
</evidence>
<dbReference type="PANTHER" id="PTHR23220">
    <property type="entry name" value="INTEGRIN ALPHA"/>
    <property type="match status" value="1"/>
</dbReference>
<feature type="domain" description="Integrin alpha second immunoglobulin-like" evidence="16">
    <location>
        <begin position="459"/>
        <end position="610"/>
    </location>
</feature>
<feature type="region of interest" description="Disordered" evidence="14">
    <location>
        <begin position="1"/>
        <end position="27"/>
    </location>
</feature>
<dbReference type="GO" id="GO:0008305">
    <property type="term" value="C:integrin complex"/>
    <property type="evidence" value="ECO:0007669"/>
    <property type="project" value="InterPro"/>
</dbReference>
<evidence type="ECO:0000259" key="17">
    <source>
        <dbReference type="Pfam" id="PF20806"/>
    </source>
</evidence>
<evidence type="ECO:0000256" key="13">
    <source>
        <dbReference type="RuleBase" id="RU003762"/>
    </source>
</evidence>
<dbReference type="Gene3D" id="2.60.40.1460">
    <property type="entry name" value="Integrin domains. Chain A, domain 2"/>
    <property type="match status" value="1"/>
</dbReference>
<accession>A0A7R9K1Z4</accession>
<feature type="compositionally biased region" description="Basic and acidic residues" evidence="14">
    <location>
        <begin position="876"/>
        <end position="888"/>
    </location>
</feature>
<dbReference type="GO" id="GO:0007229">
    <property type="term" value="P:integrin-mediated signaling pathway"/>
    <property type="evidence" value="ECO:0007669"/>
    <property type="project" value="UniProtKB-KW"/>
</dbReference>
<feature type="compositionally biased region" description="Polar residues" evidence="14">
    <location>
        <begin position="938"/>
        <end position="947"/>
    </location>
</feature>
<keyword evidence="6 13" id="KW-0130">Cell adhesion</keyword>
<feature type="region of interest" description="Disordered" evidence="14">
    <location>
        <begin position="691"/>
        <end position="782"/>
    </location>
</feature>
<keyword evidence="8 13" id="KW-0401">Integrin</keyword>
<dbReference type="PRINTS" id="PR01185">
    <property type="entry name" value="INTEGRINA"/>
</dbReference>
<dbReference type="Gene3D" id="1.20.5.930">
    <property type="entry name" value="Bicelle-embedded integrin alpha(iib) transmembrane segment"/>
    <property type="match status" value="1"/>
</dbReference>
<evidence type="ECO:0000256" key="8">
    <source>
        <dbReference type="ARBA" id="ARBA00023037"/>
    </source>
</evidence>
<dbReference type="Pfam" id="PF01839">
    <property type="entry name" value="FG-GAP"/>
    <property type="match status" value="2"/>
</dbReference>
<evidence type="ECO:0000313" key="18">
    <source>
        <dbReference type="EMBL" id="CAD7599751.1"/>
    </source>
</evidence>
<feature type="compositionally biased region" description="Polar residues" evidence="14">
    <location>
        <begin position="895"/>
        <end position="905"/>
    </location>
</feature>
<dbReference type="Pfam" id="PF08441">
    <property type="entry name" value="Integrin_A_Ig_1"/>
    <property type="match status" value="1"/>
</dbReference>
<proteinExistence type="inferred from homology"/>
<feature type="compositionally biased region" description="Low complexity" evidence="14">
    <location>
        <begin position="753"/>
        <end position="765"/>
    </location>
</feature>
<feature type="region of interest" description="Disordered" evidence="14">
    <location>
        <begin position="838"/>
        <end position="1064"/>
    </location>
</feature>
<keyword evidence="4" id="KW-0732">Signal</keyword>
<comment type="similarity">
    <text evidence="2 13">Belongs to the integrin alpha chain family.</text>
</comment>
<evidence type="ECO:0000259" key="16">
    <source>
        <dbReference type="Pfam" id="PF20805"/>
    </source>
</evidence>
<evidence type="ECO:0000256" key="5">
    <source>
        <dbReference type="ARBA" id="ARBA00022737"/>
    </source>
</evidence>